<accession>A0A915HGZ7</accession>
<evidence type="ECO:0000313" key="3">
    <source>
        <dbReference type="WBParaSite" id="nRc.2.0.1.t01282-RA"/>
    </source>
</evidence>
<evidence type="ECO:0000313" key="2">
    <source>
        <dbReference type="Proteomes" id="UP000887565"/>
    </source>
</evidence>
<feature type="compositionally biased region" description="Low complexity" evidence="1">
    <location>
        <begin position="21"/>
        <end position="32"/>
    </location>
</feature>
<feature type="compositionally biased region" description="Polar residues" evidence="1">
    <location>
        <begin position="136"/>
        <end position="161"/>
    </location>
</feature>
<keyword evidence="2" id="KW-1185">Reference proteome</keyword>
<reference evidence="3" key="1">
    <citation type="submission" date="2022-11" db="UniProtKB">
        <authorList>
            <consortium name="WormBaseParasite"/>
        </authorList>
    </citation>
    <scope>IDENTIFICATION</scope>
</reference>
<sequence length="161" mass="18134">MKSRPPLLEKIPTEIARRHPSTTNTVKKTTSSPALDVGEDIPPLPLRPAGKSKFEIFRLFEDGDDRKKKFSTEVCNVDGRTILRASKAVMFTVLIREQLLRNTHMQASSIRHDSDDKTPTKEDQENLCSTKDEMQSKNNLSSHSNRSLANTLNNLSKLSQS</sequence>
<dbReference type="WBParaSite" id="nRc.2.0.1.t01282-RA">
    <property type="protein sequence ID" value="nRc.2.0.1.t01282-RA"/>
    <property type="gene ID" value="nRc.2.0.1.g01282"/>
</dbReference>
<dbReference type="Proteomes" id="UP000887565">
    <property type="component" value="Unplaced"/>
</dbReference>
<dbReference type="AlphaFoldDB" id="A0A915HGZ7"/>
<feature type="region of interest" description="Disordered" evidence="1">
    <location>
        <begin position="1"/>
        <end position="46"/>
    </location>
</feature>
<name>A0A915HGZ7_ROMCU</name>
<evidence type="ECO:0000256" key="1">
    <source>
        <dbReference type="SAM" id="MobiDB-lite"/>
    </source>
</evidence>
<feature type="region of interest" description="Disordered" evidence="1">
    <location>
        <begin position="106"/>
        <end position="161"/>
    </location>
</feature>
<organism evidence="2 3">
    <name type="scientific">Romanomermis culicivorax</name>
    <name type="common">Nematode worm</name>
    <dbReference type="NCBI Taxonomy" id="13658"/>
    <lineage>
        <taxon>Eukaryota</taxon>
        <taxon>Metazoa</taxon>
        <taxon>Ecdysozoa</taxon>
        <taxon>Nematoda</taxon>
        <taxon>Enoplea</taxon>
        <taxon>Dorylaimia</taxon>
        <taxon>Mermithida</taxon>
        <taxon>Mermithoidea</taxon>
        <taxon>Mermithidae</taxon>
        <taxon>Romanomermis</taxon>
    </lineage>
</organism>
<proteinExistence type="predicted"/>
<feature type="compositionally biased region" description="Basic and acidic residues" evidence="1">
    <location>
        <begin position="110"/>
        <end position="135"/>
    </location>
</feature>
<protein>
    <submittedName>
        <fullName evidence="3">Uncharacterized protein</fullName>
    </submittedName>
</protein>